<evidence type="ECO:0000313" key="2">
    <source>
        <dbReference type="EMBL" id="NCJ08135.1"/>
    </source>
</evidence>
<dbReference type="EMBL" id="WVIC01000041">
    <property type="protein sequence ID" value="NCJ08135.1"/>
    <property type="molecule type" value="Genomic_DNA"/>
</dbReference>
<dbReference type="InterPro" id="IPR029057">
    <property type="entry name" value="PRTase-like"/>
</dbReference>
<dbReference type="SUPFAM" id="SSF53271">
    <property type="entry name" value="PRTase-like"/>
    <property type="match status" value="1"/>
</dbReference>
<dbReference type="RefSeq" id="WP_161826611.1">
    <property type="nucleotide sequence ID" value="NZ_WVIC01000041.1"/>
</dbReference>
<dbReference type="Gene3D" id="3.40.50.2020">
    <property type="match status" value="1"/>
</dbReference>
<reference evidence="2" key="1">
    <citation type="submission" date="2019-12" db="EMBL/GenBank/DDBJ databases">
        <title>High-Quality draft genome sequences of three cyanobacteria isolated from the limestone walls of the Old Cathedral of Coimbra.</title>
        <authorList>
            <person name="Tiago I."/>
            <person name="Soares F."/>
            <person name="Portugal A."/>
        </authorList>
    </citation>
    <scope>NUCLEOTIDE SEQUENCE [LARGE SCALE GENOMIC DNA]</scope>
    <source>
        <strain evidence="2">C</strain>
    </source>
</reference>
<dbReference type="CDD" id="cd06223">
    <property type="entry name" value="PRTases_typeI"/>
    <property type="match status" value="1"/>
</dbReference>
<keyword evidence="2" id="KW-0328">Glycosyltransferase</keyword>
<protein>
    <submittedName>
        <fullName evidence="2">Phosphoribosyltransferase</fullName>
    </submittedName>
</protein>
<keyword evidence="3" id="KW-1185">Reference proteome</keyword>
<dbReference type="GO" id="GO:0016757">
    <property type="term" value="F:glycosyltransferase activity"/>
    <property type="evidence" value="ECO:0007669"/>
    <property type="project" value="UniProtKB-KW"/>
</dbReference>
<dbReference type="Pfam" id="PF00156">
    <property type="entry name" value="Pribosyltran"/>
    <property type="match status" value="1"/>
</dbReference>
<sequence length="230" mass="25518">MDTRFRNRTEAGHQLAQHLSAYAHRADVLILGLPRGGVVVASAVAQDLQVAMDIWLVRKLAAPTQPELAIGAIALGGVQVLSPDLIQWLQVSDQTLAQVIAKEQKELERRHYTYRQQRPPPAVRDRTLIVVDDGIATGSTMTATLQALRTQNPHQIIVAVPVAPPEVCAQVRTWADEVVCLQQPSTLHAIGYWYSDFTQVPDQTVCRLLHHQWTNALLTPSAEHFPTRDP</sequence>
<feature type="domain" description="Phosphoribosyltransferase" evidence="1">
    <location>
        <begin position="14"/>
        <end position="182"/>
    </location>
</feature>
<dbReference type="Gene3D" id="3.30.1310.20">
    <property type="entry name" value="PRTase-like"/>
    <property type="match status" value="1"/>
</dbReference>
<accession>A0A8K2A9K7</accession>
<name>A0A8K2A9K7_9CYAN</name>
<organism evidence="2 3">
    <name type="scientific">Petrachloros mirabilis ULC683</name>
    <dbReference type="NCBI Taxonomy" id="2781853"/>
    <lineage>
        <taxon>Bacteria</taxon>
        <taxon>Bacillati</taxon>
        <taxon>Cyanobacteriota</taxon>
        <taxon>Cyanophyceae</taxon>
        <taxon>Synechococcales</taxon>
        <taxon>Petrachlorosaceae</taxon>
        <taxon>Petrachloros</taxon>
        <taxon>Petrachloros mirabilis</taxon>
    </lineage>
</organism>
<dbReference type="InterPro" id="IPR000836">
    <property type="entry name" value="PRTase_dom"/>
</dbReference>
<gene>
    <name evidence="2" type="ORF">GS597_16800</name>
</gene>
<evidence type="ECO:0000259" key="1">
    <source>
        <dbReference type="Pfam" id="PF00156"/>
    </source>
</evidence>
<proteinExistence type="predicted"/>
<evidence type="ECO:0000313" key="3">
    <source>
        <dbReference type="Proteomes" id="UP000607397"/>
    </source>
</evidence>
<dbReference type="Proteomes" id="UP000607397">
    <property type="component" value="Unassembled WGS sequence"/>
</dbReference>
<comment type="caution">
    <text evidence="2">The sequence shown here is derived from an EMBL/GenBank/DDBJ whole genome shotgun (WGS) entry which is preliminary data.</text>
</comment>
<dbReference type="AlphaFoldDB" id="A0A8K2A9K7"/>
<keyword evidence="2" id="KW-0808">Transferase</keyword>